<evidence type="ECO:0008006" key="3">
    <source>
        <dbReference type="Google" id="ProtNLM"/>
    </source>
</evidence>
<reference evidence="1 2" key="1">
    <citation type="submission" date="2019-04" db="EMBL/GenBank/DDBJ databases">
        <authorList>
            <person name="Li Y."/>
            <person name="Wang J."/>
        </authorList>
    </citation>
    <scope>NUCLEOTIDE SEQUENCE [LARGE SCALE GENOMIC DNA]</scope>
    <source>
        <strain evidence="1 2">DSM 14668</strain>
    </source>
</reference>
<name>A0A4U1J764_9BACT</name>
<dbReference type="AlphaFoldDB" id="A0A4U1J764"/>
<evidence type="ECO:0000313" key="2">
    <source>
        <dbReference type="Proteomes" id="UP000309215"/>
    </source>
</evidence>
<protein>
    <recommendedName>
        <fullName evidence="3">RNA polymerase sigma-70 region 2 domain-containing protein</fullName>
    </recommendedName>
</protein>
<accession>A0A4U1J764</accession>
<dbReference type="EMBL" id="SSMQ01000031">
    <property type="protein sequence ID" value="TKD03149.1"/>
    <property type="molecule type" value="Genomic_DNA"/>
</dbReference>
<dbReference type="RefSeq" id="WP_136931945.1">
    <property type="nucleotide sequence ID" value="NZ_SSMQ01000031.1"/>
</dbReference>
<organism evidence="1 2">
    <name type="scientific">Polyangium fumosum</name>
    <dbReference type="NCBI Taxonomy" id="889272"/>
    <lineage>
        <taxon>Bacteria</taxon>
        <taxon>Pseudomonadati</taxon>
        <taxon>Myxococcota</taxon>
        <taxon>Polyangia</taxon>
        <taxon>Polyangiales</taxon>
        <taxon>Polyangiaceae</taxon>
        <taxon>Polyangium</taxon>
    </lineage>
</organism>
<evidence type="ECO:0000313" key="1">
    <source>
        <dbReference type="EMBL" id="TKD03149.1"/>
    </source>
</evidence>
<proteinExistence type="predicted"/>
<dbReference type="Proteomes" id="UP000309215">
    <property type="component" value="Unassembled WGS sequence"/>
</dbReference>
<comment type="caution">
    <text evidence="1">The sequence shown here is derived from an EMBL/GenBank/DDBJ whole genome shotgun (WGS) entry which is preliminary data.</text>
</comment>
<sequence>MSRPAGPELRELAAVQAALRCFGVDGPEVEDLCQDVLVVAVQRGVNSCGWLVQTAWKLAANHRRLHSP</sequence>
<gene>
    <name evidence="1" type="ORF">E8A74_26890</name>
</gene>
<keyword evidence="2" id="KW-1185">Reference proteome</keyword>